<dbReference type="SUPFAM" id="SSF46785">
    <property type="entry name" value="Winged helix' DNA-binding domain"/>
    <property type="match status" value="1"/>
</dbReference>
<dbReference type="PANTHER" id="PTHR43132">
    <property type="entry name" value="ARSENICAL RESISTANCE OPERON REPRESSOR ARSR-RELATED"/>
    <property type="match status" value="1"/>
</dbReference>
<dbReference type="InterPro" id="IPR011991">
    <property type="entry name" value="ArsR-like_HTH"/>
</dbReference>
<dbReference type="CDD" id="cd00090">
    <property type="entry name" value="HTH_ARSR"/>
    <property type="match status" value="1"/>
</dbReference>
<evidence type="ECO:0000259" key="4">
    <source>
        <dbReference type="PROSITE" id="PS50987"/>
    </source>
</evidence>
<dbReference type="InterPro" id="IPR051011">
    <property type="entry name" value="Metal_resp_trans_reg"/>
</dbReference>
<keyword evidence="1" id="KW-0805">Transcription regulation</keyword>
<comment type="caution">
    <text evidence="5">The sequence shown here is derived from an EMBL/GenBank/DDBJ whole genome shotgun (WGS) entry which is preliminary data.</text>
</comment>
<dbReference type="GO" id="GO:0003677">
    <property type="term" value="F:DNA binding"/>
    <property type="evidence" value="ECO:0007669"/>
    <property type="project" value="UniProtKB-KW"/>
</dbReference>
<evidence type="ECO:0000313" key="5">
    <source>
        <dbReference type="EMBL" id="MBP1935222.1"/>
    </source>
</evidence>
<keyword evidence="6" id="KW-1185">Reference proteome</keyword>
<dbReference type="SMART" id="SM00418">
    <property type="entry name" value="HTH_ARSR"/>
    <property type="match status" value="1"/>
</dbReference>
<feature type="domain" description="HTH arsR-type" evidence="4">
    <location>
        <begin position="208"/>
        <end position="302"/>
    </location>
</feature>
<evidence type="ECO:0000256" key="3">
    <source>
        <dbReference type="ARBA" id="ARBA00023163"/>
    </source>
</evidence>
<reference evidence="5 6" key="1">
    <citation type="submission" date="2021-03" db="EMBL/GenBank/DDBJ databases">
        <title>Genomic Encyclopedia of Type Strains, Phase IV (KMG-IV): sequencing the most valuable type-strain genomes for metagenomic binning, comparative biology and taxonomic classification.</title>
        <authorList>
            <person name="Goeker M."/>
        </authorList>
    </citation>
    <scope>NUCLEOTIDE SEQUENCE [LARGE SCALE GENOMIC DNA]</scope>
    <source>
        <strain evidence="5 6">DSM 23491</strain>
    </source>
</reference>
<keyword evidence="2 5" id="KW-0238">DNA-binding</keyword>
<evidence type="ECO:0000256" key="1">
    <source>
        <dbReference type="ARBA" id="ARBA00023015"/>
    </source>
</evidence>
<dbReference type="EMBL" id="JAGGKP010000001">
    <property type="protein sequence ID" value="MBP1935222.1"/>
    <property type="molecule type" value="Genomic_DNA"/>
</dbReference>
<organism evidence="5 6">
    <name type="scientific">Paenibacillus sediminis</name>
    <dbReference type="NCBI Taxonomy" id="664909"/>
    <lineage>
        <taxon>Bacteria</taxon>
        <taxon>Bacillati</taxon>
        <taxon>Bacillota</taxon>
        <taxon>Bacilli</taxon>
        <taxon>Bacillales</taxon>
        <taxon>Paenibacillaceae</taxon>
        <taxon>Paenibacillus</taxon>
    </lineage>
</organism>
<dbReference type="PROSITE" id="PS50987">
    <property type="entry name" value="HTH_ARSR_2"/>
    <property type="match status" value="1"/>
</dbReference>
<gene>
    <name evidence="5" type="ORF">J2Z20_000083</name>
</gene>
<dbReference type="Proteomes" id="UP001519273">
    <property type="component" value="Unassembled WGS sequence"/>
</dbReference>
<evidence type="ECO:0000256" key="2">
    <source>
        <dbReference type="ARBA" id="ARBA00023125"/>
    </source>
</evidence>
<dbReference type="InterPro" id="IPR036388">
    <property type="entry name" value="WH-like_DNA-bd_sf"/>
</dbReference>
<dbReference type="Gene3D" id="1.10.10.10">
    <property type="entry name" value="Winged helix-like DNA-binding domain superfamily/Winged helix DNA-binding domain"/>
    <property type="match status" value="1"/>
</dbReference>
<accession>A0ABS4GY71</accession>
<name>A0ABS4GY71_9BACL</name>
<proteinExistence type="predicted"/>
<keyword evidence="3" id="KW-0804">Transcription</keyword>
<dbReference type="PANTHER" id="PTHR43132:SF6">
    <property type="entry name" value="HTH-TYPE TRANSCRIPTIONAL REPRESSOR CZRA"/>
    <property type="match status" value="1"/>
</dbReference>
<dbReference type="RefSeq" id="WP_209844308.1">
    <property type="nucleotide sequence ID" value="NZ_CBCRVE010000001.1"/>
</dbReference>
<evidence type="ECO:0000313" key="6">
    <source>
        <dbReference type="Proteomes" id="UP001519273"/>
    </source>
</evidence>
<dbReference type="InterPro" id="IPR001845">
    <property type="entry name" value="HTH_ArsR_DNA-bd_dom"/>
</dbReference>
<protein>
    <submittedName>
        <fullName evidence="5">DNA-binding transcriptional ArsR family regulator</fullName>
    </submittedName>
</protein>
<dbReference type="InterPro" id="IPR036390">
    <property type="entry name" value="WH_DNA-bd_sf"/>
</dbReference>
<sequence length="302" mass="35827">MSYEVEVQFAPVHELLNSLHTYICRKSYKKTDLGVSWAKEVRNKITEEFASVLDHTEVNYDWKLVYLLLYLCPCNTEVETFLGWLEGLSAGEIYEMLSQYVNRFPDNVDEYRKRIHYLLSEWNKQYFQKWDRNMIDRLKQHAVQKQQEMNESPLMNFVDETTNGFHFVPIEGLERLIFIPQYHFQPANIIYHFGKVTICNYSSRIHEVNDDIPVMMHKAIRSLGEKSRLRILQYLYQEPKSFTEIVKHVGISKGIVHDHLFNLRTAGLIYAYIEGENVIGYSLRTQGIEQMYEQLLLYVNES</sequence>
<dbReference type="Pfam" id="PF01022">
    <property type="entry name" value="HTH_5"/>
    <property type="match status" value="1"/>
</dbReference>